<evidence type="ECO:0000256" key="7">
    <source>
        <dbReference type="PROSITE-ProRule" id="PRU00703"/>
    </source>
</evidence>
<dbReference type="EMBL" id="AE000657">
    <property type="protein sequence ID" value="AAC07855.1"/>
    <property type="molecule type" value="Genomic_DNA"/>
</dbReference>
<evidence type="ECO:0000256" key="1">
    <source>
        <dbReference type="ARBA" id="ARBA00004141"/>
    </source>
</evidence>
<dbReference type="InterPro" id="IPR002550">
    <property type="entry name" value="CNNM"/>
</dbReference>
<evidence type="ECO:0000256" key="3">
    <source>
        <dbReference type="ARBA" id="ARBA00022737"/>
    </source>
</evidence>
<feature type="transmembrane region" description="Helical" evidence="9">
    <location>
        <begin position="93"/>
        <end position="112"/>
    </location>
</feature>
<dbReference type="CDD" id="cd04590">
    <property type="entry name" value="CBS_pair_CorC_HlyC_assoc"/>
    <property type="match status" value="1"/>
</dbReference>
<keyword evidence="13" id="KW-1185">Reference proteome</keyword>
<dbReference type="InterPro" id="IPR000644">
    <property type="entry name" value="CBS_dom"/>
</dbReference>
<dbReference type="SMART" id="SM01091">
    <property type="entry name" value="CorC_HlyC"/>
    <property type="match status" value="1"/>
</dbReference>
<evidence type="ECO:0000256" key="9">
    <source>
        <dbReference type="SAM" id="Phobius"/>
    </source>
</evidence>
<dbReference type="FunCoup" id="O67884">
    <property type="interactions" value="158"/>
</dbReference>
<comment type="subcellular location">
    <subcellularLocation>
        <location evidence="1">Membrane</location>
        <topology evidence="1">Multi-pass membrane protein</topology>
    </subcellularLocation>
</comment>
<sequence>MEDSLPAIYTDFLVFLFLLFASGFFSSSEVVFFSVSKPVLMKFSGNRFFKLLMKLLSKPKELLISILIGNELVNVLIASYGTKTFVELFGDKGALLAVAVSSTLIFIFGETIPKNVVLPIADRLALVYAPVFYLFHVVITPLRIILILPVQTLLKKMGVEIKEETFELTEEKLLSLIEQGIESGEFEIQEKSMIEKVLEMDEVLVREVMTPRPKIFALPEDKRVGEVVEEIKRRAHSKIPLYKDVLDNVSGIVHVKELLPIQHNRERALKEFATDVLIIPEVTTLSNFLREIKKYKIKLAVVIDEHGAVSGVVTLYDVLKWIVGEIPEEYEEEKEIEKISADTYRVGGSVSIEELAEKIGLELPEEYDYDTVSGFVMANLGRIPKKGDEFTFDGFKFIVNEVQNNKVKEVIVVRLSEEKVTK</sequence>
<protein>
    <submittedName>
        <fullName evidence="12">Hemolysin homolog protein</fullName>
    </submittedName>
</protein>
<dbReference type="SUPFAM" id="SSF56176">
    <property type="entry name" value="FAD-binding/transporter-associated domain-like"/>
    <property type="match status" value="1"/>
</dbReference>
<organism evidence="12 13">
    <name type="scientific">Aquifex aeolicus (strain VF5)</name>
    <dbReference type="NCBI Taxonomy" id="224324"/>
    <lineage>
        <taxon>Bacteria</taxon>
        <taxon>Pseudomonadati</taxon>
        <taxon>Aquificota</taxon>
        <taxon>Aquificia</taxon>
        <taxon>Aquificales</taxon>
        <taxon>Aquificaceae</taxon>
        <taxon>Aquifex</taxon>
    </lineage>
</organism>
<dbReference type="InterPro" id="IPR044751">
    <property type="entry name" value="Ion_transp-like_CBS"/>
</dbReference>
<dbReference type="Gene3D" id="3.30.465.10">
    <property type="match status" value="1"/>
</dbReference>
<dbReference type="KEGG" id="aae:aq_2120"/>
<dbReference type="SMART" id="SM00116">
    <property type="entry name" value="CBS"/>
    <property type="match status" value="2"/>
</dbReference>
<keyword evidence="3" id="KW-0677">Repeat</keyword>
<keyword evidence="6 8" id="KW-0472">Membrane</keyword>
<dbReference type="Gene3D" id="3.10.580.10">
    <property type="entry name" value="CBS-domain"/>
    <property type="match status" value="1"/>
</dbReference>
<dbReference type="EnsemblBacteria" id="AAC07855">
    <property type="protein sequence ID" value="AAC07855"/>
    <property type="gene ID" value="aq_2120"/>
</dbReference>
<feature type="domain" description="CBS" evidence="10">
    <location>
        <begin position="272"/>
        <end position="328"/>
    </location>
</feature>
<evidence type="ECO:0000256" key="8">
    <source>
        <dbReference type="PROSITE-ProRule" id="PRU01193"/>
    </source>
</evidence>
<dbReference type="SUPFAM" id="SSF54631">
    <property type="entry name" value="CBS-domain pair"/>
    <property type="match status" value="1"/>
</dbReference>
<dbReference type="Pfam" id="PF00571">
    <property type="entry name" value="CBS"/>
    <property type="match status" value="2"/>
</dbReference>
<dbReference type="RefSeq" id="WP_010881389.1">
    <property type="nucleotide sequence ID" value="NC_000918.1"/>
</dbReference>
<evidence type="ECO:0000259" key="10">
    <source>
        <dbReference type="PROSITE" id="PS51371"/>
    </source>
</evidence>
<dbReference type="AlphaFoldDB" id="O67884"/>
<dbReference type="Pfam" id="PF01595">
    <property type="entry name" value="CNNM"/>
    <property type="match status" value="1"/>
</dbReference>
<dbReference type="eggNOG" id="COG1253">
    <property type="taxonomic scope" value="Bacteria"/>
</dbReference>
<evidence type="ECO:0000256" key="4">
    <source>
        <dbReference type="ARBA" id="ARBA00022989"/>
    </source>
</evidence>
<gene>
    <name evidence="12" type="primary">hlyC</name>
    <name evidence="12" type="ordered locus">aq_2120</name>
</gene>
<name>O67884_AQUAE</name>
<evidence type="ECO:0000256" key="6">
    <source>
        <dbReference type="ARBA" id="ARBA00023136"/>
    </source>
</evidence>
<dbReference type="STRING" id="224324.aq_2120"/>
<dbReference type="Proteomes" id="UP000000798">
    <property type="component" value="Chromosome"/>
</dbReference>
<dbReference type="PANTHER" id="PTHR22777:SF17">
    <property type="entry name" value="UPF0053 PROTEIN SLL0260"/>
    <property type="match status" value="1"/>
</dbReference>
<feature type="transmembrane region" description="Helical" evidence="9">
    <location>
        <begin position="124"/>
        <end position="148"/>
    </location>
</feature>
<dbReference type="InterPro" id="IPR046342">
    <property type="entry name" value="CBS_dom_sf"/>
</dbReference>
<evidence type="ECO:0000313" key="13">
    <source>
        <dbReference type="Proteomes" id="UP000000798"/>
    </source>
</evidence>
<feature type="domain" description="CNNM transmembrane" evidence="11">
    <location>
        <begin position="4"/>
        <end position="190"/>
    </location>
</feature>
<feature type="transmembrane region" description="Helical" evidence="9">
    <location>
        <begin position="61"/>
        <end position="81"/>
    </location>
</feature>
<dbReference type="PANTHER" id="PTHR22777">
    <property type="entry name" value="HEMOLYSIN-RELATED"/>
    <property type="match status" value="1"/>
</dbReference>
<dbReference type="GO" id="GO:0005886">
    <property type="term" value="C:plasma membrane"/>
    <property type="evidence" value="ECO:0000318"/>
    <property type="project" value="GO_Central"/>
</dbReference>
<evidence type="ECO:0000256" key="5">
    <source>
        <dbReference type="ARBA" id="ARBA00023122"/>
    </source>
</evidence>
<dbReference type="FunFam" id="3.10.580.10:FF:000002">
    <property type="entry name" value="Magnesium/cobalt efflux protein CorC"/>
    <property type="match status" value="1"/>
</dbReference>
<keyword evidence="4 8" id="KW-1133">Transmembrane helix</keyword>
<dbReference type="PIR" id="H70481">
    <property type="entry name" value="H70481"/>
</dbReference>
<dbReference type="GO" id="GO:0050660">
    <property type="term" value="F:flavin adenine dinucleotide binding"/>
    <property type="evidence" value="ECO:0007669"/>
    <property type="project" value="InterPro"/>
</dbReference>
<keyword evidence="5 7" id="KW-0129">CBS domain</keyword>
<feature type="transmembrane region" description="Helical" evidence="9">
    <location>
        <begin position="12"/>
        <end position="40"/>
    </location>
</feature>
<keyword evidence="2 8" id="KW-0812">Transmembrane</keyword>
<dbReference type="Pfam" id="PF03471">
    <property type="entry name" value="CorC_HlyC"/>
    <property type="match status" value="1"/>
</dbReference>
<dbReference type="PROSITE" id="PS51846">
    <property type="entry name" value="CNNM"/>
    <property type="match status" value="1"/>
</dbReference>
<evidence type="ECO:0000313" key="12">
    <source>
        <dbReference type="EMBL" id="AAC07855.1"/>
    </source>
</evidence>
<feature type="domain" description="CBS" evidence="10">
    <location>
        <begin position="209"/>
        <end position="269"/>
    </location>
</feature>
<dbReference type="InterPro" id="IPR005170">
    <property type="entry name" value="Transptr-assoc_dom"/>
</dbReference>
<dbReference type="InterPro" id="IPR016169">
    <property type="entry name" value="FAD-bd_PCMH_sub2"/>
</dbReference>
<dbReference type="OrthoDB" id="9798188at2"/>
<evidence type="ECO:0000256" key="2">
    <source>
        <dbReference type="ARBA" id="ARBA00022692"/>
    </source>
</evidence>
<reference evidence="12 13" key="1">
    <citation type="journal article" date="1998" name="Nature">
        <title>The complete genome of the hyperthermophilic bacterium Aquifex aeolicus.</title>
        <authorList>
            <person name="Deckert G."/>
            <person name="Warren P.V."/>
            <person name="Gaasterland T."/>
            <person name="Young W.G."/>
            <person name="Lenox A.L."/>
            <person name="Graham D.E."/>
            <person name="Overbeek R."/>
            <person name="Snead M.A."/>
            <person name="Keller M."/>
            <person name="Aujay M."/>
            <person name="Huber R."/>
            <person name="Feldman R.A."/>
            <person name="Short J.M."/>
            <person name="Olson G.J."/>
            <person name="Swanson R.V."/>
        </authorList>
    </citation>
    <scope>NUCLEOTIDE SEQUENCE [LARGE SCALE GENOMIC DNA]</scope>
    <source>
        <strain evidence="12 13">VF5</strain>
    </source>
</reference>
<dbReference type="InParanoid" id="O67884"/>
<accession>O67884</accession>
<dbReference type="PROSITE" id="PS51371">
    <property type="entry name" value="CBS"/>
    <property type="match status" value="2"/>
</dbReference>
<dbReference type="InterPro" id="IPR036318">
    <property type="entry name" value="FAD-bd_PCMH-like_sf"/>
</dbReference>
<evidence type="ECO:0000259" key="11">
    <source>
        <dbReference type="PROSITE" id="PS51846"/>
    </source>
</evidence>
<proteinExistence type="predicted"/>
<dbReference type="HOGENOM" id="CLU_015237_4_1_0"/>